<gene>
    <name evidence="2" type="ORF">GGR95_002398</name>
</gene>
<evidence type="ECO:0000313" key="3">
    <source>
        <dbReference type="Proteomes" id="UP000530268"/>
    </source>
</evidence>
<dbReference type="InterPro" id="IPR044855">
    <property type="entry name" value="CoA-Trfase_III_dom3_sf"/>
</dbReference>
<proteinExistence type="predicted"/>
<keyword evidence="1 2" id="KW-0808">Transferase</keyword>
<dbReference type="InterPro" id="IPR050483">
    <property type="entry name" value="CoA-transferase_III_domain"/>
</dbReference>
<protein>
    <submittedName>
        <fullName evidence="2">Crotonobetainyl-CoA:carnitine CoA-transferase CaiB-like acyl-CoA transferase</fullName>
    </submittedName>
</protein>
<dbReference type="Gene3D" id="3.30.1540.10">
    <property type="entry name" value="formyl-coa transferase, domain 3"/>
    <property type="match status" value="1"/>
</dbReference>
<evidence type="ECO:0000256" key="1">
    <source>
        <dbReference type="ARBA" id="ARBA00022679"/>
    </source>
</evidence>
<keyword evidence="3" id="KW-1185">Reference proteome</keyword>
<dbReference type="InterPro" id="IPR023606">
    <property type="entry name" value="CoA-Trfase_III_dom_1_sf"/>
</dbReference>
<dbReference type="PANTHER" id="PTHR48207">
    <property type="entry name" value="SUCCINATE--HYDROXYMETHYLGLUTARATE COA-TRANSFERASE"/>
    <property type="match status" value="1"/>
</dbReference>
<dbReference type="Proteomes" id="UP000530268">
    <property type="component" value="Unassembled WGS sequence"/>
</dbReference>
<dbReference type="PANTHER" id="PTHR48207:SF3">
    <property type="entry name" value="SUCCINATE--HYDROXYMETHYLGLUTARATE COA-TRANSFERASE"/>
    <property type="match status" value="1"/>
</dbReference>
<reference evidence="2 3" key="1">
    <citation type="submission" date="2020-08" db="EMBL/GenBank/DDBJ databases">
        <title>Genomic Encyclopedia of Type Strains, Phase IV (KMG-IV): sequencing the most valuable type-strain genomes for metagenomic binning, comparative biology and taxonomic classification.</title>
        <authorList>
            <person name="Goeker M."/>
        </authorList>
    </citation>
    <scope>NUCLEOTIDE SEQUENCE [LARGE SCALE GENOMIC DNA]</scope>
    <source>
        <strain evidence="2 3">DSM 102234</strain>
    </source>
</reference>
<comment type="caution">
    <text evidence="2">The sequence shown here is derived from an EMBL/GenBank/DDBJ whole genome shotgun (WGS) entry which is preliminary data.</text>
</comment>
<dbReference type="RefSeq" id="WP_184566045.1">
    <property type="nucleotide sequence ID" value="NZ_JACIEI010000007.1"/>
</dbReference>
<dbReference type="InterPro" id="IPR003673">
    <property type="entry name" value="CoA-Trfase_fam_III"/>
</dbReference>
<dbReference type="Gene3D" id="3.40.50.10540">
    <property type="entry name" value="Crotonobetainyl-coa:carnitine coa-transferase, domain 1"/>
    <property type="match status" value="1"/>
</dbReference>
<dbReference type="GO" id="GO:0008410">
    <property type="term" value="F:CoA-transferase activity"/>
    <property type="evidence" value="ECO:0007669"/>
    <property type="project" value="TreeGrafter"/>
</dbReference>
<evidence type="ECO:0000313" key="2">
    <source>
        <dbReference type="EMBL" id="MBB3994750.1"/>
    </source>
</evidence>
<organism evidence="2 3">
    <name type="scientific">Sulfitobacter undariae</name>
    <dbReference type="NCBI Taxonomy" id="1563671"/>
    <lineage>
        <taxon>Bacteria</taxon>
        <taxon>Pseudomonadati</taxon>
        <taxon>Pseudomonadota</taxon>
        <taxon>Alphaproteobacteria</taxon>
        <taxon>Rhodobacterales</taxon>
        <taxon>Roseobacteraceae</taxon>
        <taxon>Sulfitobacter</taxon>
    </lineage>
</organism>
<dbReference type="Pfam" id="PF02515">
    <property type="entry name" value="CoA_transf_3"/>
    <property type="match status" value="1"/>
</dbReference>
<sequence length="399" mass="42532">MNVANTGALQGLKVIDLSRVLGGPFAGQILGDHGADVIKVEPPAGDETREWGPPFQEETASYFLGLNRNKRALALDLRQGEGRAVLLRLLEDADVLLENFKTGTMEKWGIGYDALSARFPKLIHCRVSGFGADGPMGGMPGYDAILQAMGGIMSVNGSEESGPTRVGLPVVDMVTGLNAVQGILLALYHRHTSGVGQFVEAALFDSALSLLHPHAANYALSGKTPQRTGNDHPNIAPYSTYATGGRPIYLSVGNDRQFARLCDLIGAPEIALDPRFISNGERLKNRADLRITLEDALAGFDGSDLAQTLINAGVPAGPVLDVSEALAHPHTEHREMTIGIGDYSGLGAPIKATATPASYRRKPPKFAEHRDEILAEAGFSKETIADLTAQGITPDKRRI</sequence>
<dbReference type="EMBL" id="JACIEI010000007">
    <property type="protein sequence ID" value="MBB3994750.1"/>
    <property type="molecule type" value="Genomic_DNA"/>
</dbReference>
<dbReference type="AlphaFoldDB" id="A0A7W6E4V9"/>
<accession>A0A7W6E4V9</accession>
<dbReference type="SUPFAM" id="SSF89796">
    <property type="entry name" value="CoA-transferase family III (CaiB/BaiF)"/>
    <property type="match status" value="1"/>
</dbReference>
<name>A0A7W6E4V9_9RHOB</name>